<sequence>MVLSKKRKIYKQVIFSLIYRSGRHTVEISTVIAVGILIGIALFSLKSGMGCGFASLNRREIFYVASAYFILSIIMGYLIGVIPAELTSNILATGLTMHIVIALGLLYFGIETKKSWISKRRDISRKSFLWLSVPCPVCLTATFLACMTLSSLLDLGNVTIGLIVGTIFFAGISITSLSIASFAQRLHLKGPSSLGTVMILFGLFYLLSPIIIPAYIQAQSFPSFEAPVNLKESFLSFLSITLLVASGFFSDRMNLFPARRGG</sequence>
<feature type="transmembrane region" description="Helical" evidence="1">
    <location>
        <begin position="159"/>
        <end position="182"/>
    </location>
</feature>
<reference evidence="2" key="1">
    <citation type="journal article" date="2020" name="mSystems">
        <title>Genome- and Community-Level Interaction Insights into Carbon Utilization and Element Cycling Functions of Hydrothermarchaeota in Hydrothermal Sediment.</title>
        <authorList>
            <person name="Zhou Z."/>
            <person name="Liu Y."/>
            <person name="Xu W."/>
            <person name="Pan J."/>
            <person name="Luo Z.H."/>
            <person name="Li M."/>
        </authorList>
    </citation>
    <scope>NUCLEOTIDE SEQUENCE [LARGE SCALE GENOMIC DNA]</scope>
    <source>
        <strain evidence="2">HyVt-185</strain>
    </source>
</reference>
<dbReference type="Proteomes" id="UP000885863">
    <property type="component" value="Unassembled WGS sequence"/>
</dbReference>
<feature type="transmembrane region" description="Helical" evidence="1">
    <location>
        <begin position="128"/>
        <end position="153"/>
    </location>
</feature>
<feature type="transmembrane region" description="Helical" evidence="1">
    <location>
        <begin position="194"/>
        <end position="214"/>
    </location>
</feature>
<keyword evidence="1" id="KW-0812">Transmembrane</keyword>
<keyword evidence="1" id="KW-1133">Transmembrane helix</keyword>
<dbReference type="Pfam" id="PF09930">
    <property type="entry name" value="DUF2162"/>
    <property type="match status" value="1"/>
</dbReference>
<evidence type="ECO:0000313" key="2">
    <source>
        <dbReference type="EMBL" id="HDM36580.1"/>
    </source>
</evidence>
<proteinExistence type="predicted"/>
<dbReference type="PIRSF" id="PIRSF037409">
    <property type="entry name" value="UCP037409_transporter"/>
    <property type="match status" value="1"/>
</dbReference>
<name>A0A7C1B2L1_9EURY</name>
<feature type="transmembrane region" description="Helical" evidence="1">
    <location>
        <begin position="234"/>
        <end position="250"/>
    </location>
</feature>
<comment type="caution">
    <text evidence="2">The sequence shown here is derived from an EMBL/GenBank/DDBJ whole genome shotgun (WGS) entry which is preliminary data.</text>
</comment>
<dbReference type="AlphaFoldDB" id="A0A7C1B2L1"/>
<dbReference type="EMBL" id="DQZR01000212">
    <property type="protein sequence ID" value="HDM36580.1"/>
    <property type="molecule type" value="Genomic_DNA"/>
</dbReference>
<accession>A0A7C1B2L1</accession>
<protein>
    <submittedName>
        <fullName evidence="2">Transporter</fullName>
    </submittedName>
</protein>
<organism evidence="2">
    <name type="scientific">Candidatus Syntropharchaeum butanivorans</name>
    <dbReference type="NCBI Taxonomy" id="1839936"/>
    <lineage>
        <taxon>Archaea</taxon>
        <taxon>Methanobacteriati</taxon>
        <taxon>Methanobacteriota</taxon>
        <taxon>Stenosarchaea group</taxon>
        <taxon>Methanomicrobia</taxon>
        <taxon>Methanosarcinales</taxon>
        <taxon>ANME-2 cluster</taxon>
        <taxon>Candidatus Syntropharchaeum</taxon>
    </lineage>
</organism>
<gene>
    <name evidence="2" type="ORF">ENG09_04945</name>
</gene>
<keyword evidence="1" id="KW-0472">Membrane</keyword>
<feature type="transmembrane region" description="Helical" evidence="1">
    <location>
        <begin position="28"/>
        <end position="49"/>
    </location>
</feature>
<dbReference type="InterPro" id="IPR017199">
    <property type="entry name" value="UCP037409_transporter"/>
</dbReference>
<feature type="transmembrane region" description="Helical" evidence="1">
    <location>
        <begin position="90"/>
        <end position="108"/>
    </location>
</feature>
<evidence type="ECO:0000256" key="1">
    <source>
        <dbReference type="SAM" id="Phobius"/>
    </source>
</evidence>
<feature type="transmembrane region" description="Helical" evidence="1">
    <location>
        <begin position="61"/>
        <end position="84"/>
    </location>
</feature>